<dbReference type="InterPro" id="IPR045851">
    <property type="entry name" value="AMP-bd_C_sf"/>
</dbReference>
<dbReference type="PROSITE" id="PS00455">
    <property type="entry name" value="AMP_BINDING"/>
    <property type="match status" value="1"/>
</dbReference>
<dbReference type="GO" id="GO:0006631">
    <property type="term" value="P:fatty acid metabolic process"/>
    <property type="evidence" value="ECO:0007669"/>
    <property type="project" value="TreeGrafter"/>
</dbReference>
<reference evidence="5" key="1">
    <citation type="submission" date="2022-10" db="EMBL/GenBank/DDBJ databases">
        <title>The complete genomes of actinobacterial strains from the NBC collection.</title>
        <authorList>
            <person name="Joergensen T.S."/>
            <person name="Alvarez Arevalo M."/>
            <person name="Sterndorff E.B."/>
            <person name="Faurdal D."/>
            <person name="Vuksanovic O."/>
            <person name="Mourched A.-S."/>
            <person name="Charusanti P."/>
            <person name="Shaw S."/>
            <person name="Blin K."/>
            <person name="Weber T."/>
        </authorList>
    </citation>
    <scope>NUCLEOTIDE SEQUENCE</scope>
    <source>
        <strain evidence="5">NBC_00093</strain>
    </source>
</reference>
<accession>A0AAU2AH91</accession>
<dbReference type="InterPro" id="IPR000873">
    <property type="entry name" value="AMP-dep_synth/lig_dom"/>
</dbReference>
<proteinExistence type="inferred from homology"/>
<dbReference type="InterPro" id="IPR025110">
    <property type="entry name" value="AMP-bd_C"/>
</dbReference>
<dbReference type="Gene3D" id="3.30.300.30">
    <property type="match status" value="1"/>
</dbReference>
<dbReference type="GO" id="GO:0031956">
    <property type="term" value="F:medium-chain fatty acid-CoA ligase activity"/>
    <property type="evidence" value="ECO:0007669"/>
    <property type="project" value="TreeGrafter"/>
</dbReference>
<dbReference type="NCBIfam" id="NF005801">
    <property type="entry name" value="PRK07656.1"/>
    <property type="match status" value="1"/>
</dbReference>
<dbReference type="EMBL" id="CP108222">
    <property type="protein sequence ID" value="WTT22812.1"/>
    <property type="molecule type" value="Genomic_DNA"/>
</dbReference>
<dbReference type="SUPFAM" id="SSF56801">
    <property type="entry name" value="Acetyl-CoA synthetase-like"/>
    <property type="match status" value="1"/>
</dbReference>
<gene>
    <name evidence="5" type="ORF">OHA22_48350</name>
</gene>
<keyword evidence="2 5" id="KW-0436">Ligase</keyword>
<dbReference type="InterPro" id="IPR020845">
    <property type="entry name" value="AMP-binding_CS"/>
</dbReference>
<evidence type="ECO:0000313" key="5">
    <source>
        <dbReference type="EMBL" id="WTT22812.1"/>
    </source>
</evidence>
<dbReference type="AlphaFoldDB" id="A0AAU2AH91"/>
<sequence length="529" mass="58349">MRLRYDEELLTIPNVIRVAAERFGDDIALIDGDRRWSFRQLKERMTQAVRAAIRLGVEKGDRVGLCAPNSAEWIFAALGIQGAGGVVVPLNTRFKAGEISYILRKSGAKAVFASAFLDTDYIAELLKHDPDLPALRRTVSIRGPQGAADLSWTEFLRAGETVASSEAEESIGRLVPDDISDVMFTSGTTGHPKGVILTHGQSLRAYGWMSEEYTFRRGDSFLVIPPFFHCFGYKAGWLASLIHGVTVIPMAVFHPGQALEIIDRERVSILLGPPTIFHDLINHPDRSDHDLSSLRVSMTGGTTIPESLIRAMKSELSFDIVMSAYGLTESSALVTTTRIGDSEETVARTTGRVIPDVEVRIVDEEGQELPAEQDGEILVRGYNVTRGYWEDPEATAATIDGEGWLHTGDIGRLDASGNLAIVDRKKEMYIVGGFNAYPAEIEKLLLAYEPIGQVAVIGVPDERLGEVGCAFVVPRQGYEVSEKAVVEWAREHMANFKVPRHVRFSDQLPRNASQKVLKDELRARFEAKA</sequence>
<evidence type="ECO:0000256" key="1">
    <source>
        <dbReference type="ARBA" id="ARBA00006432"/>
    </source>
</evidence>
<dbReference type="InterPro" id="IPR042099">
    <property type="entry name" value="ANL_N_sf"/>
</dbReference>
<dbReference type="Pfam" id="PF13193">
    <property type="entry name" value="AMP-binding_C"/>
    <property type="match status" value="1"/>
</dbReference>
<name>A0AAU2AH91_9ACTN</name>
<organism evidence="5">
    <name type="scientific">Streptomyces sp. NBC_00093</name>
    <dbReference type="NCBI Taxonomy" id="2975649"/>
    <lineage>
        <taxon>Bacteria</taxon>
        <taxon>Bacillati</taxon>
        <taxon>Actinomycetota</taxon>
        <taxon>Actinomycetes</taxon>
        <taxon>Kitasatosporales</taxon>
        <taxon>Streptomycetaceae</taxon>
        <taxon>Streptomyces</taxon>
    </lineage>
</organism>
<comment type="similarity">
    <text evidence="1">Belongs to the ATP-dependent AMP-binding enzyme family.</text>
</comment>
<evidence type="ECO:0000256" key="2">
    <source>
        <dbReference type="ARBA" id="ARBA00022598"/>
    </source>
</evidence>
<dbReference type="Pfam" id="PF00501">
    <property type="entry name" value="AMP-binding"/>
    <property type="match status" value="1"/>
</dbReference>
<feature type="domain" description="AMP-binding enzyme C-terminal" evidence="4">
    <location>
        <begin position="440"/>
        <end position="515"/>
    </location>
</feature>
<evidence type="ECO:0000259" key="4">
    <source>
        <dbReference type="Pfam" id="PF13193"/>
    </source>
</evidence>
<dbReference type="PANTHER" id="PTHR43201">
    <property type="entry name" value="ACYL-COA SYNTHETASE"/>
    <property type="match status" value="1"/>
</dbReference>
<dbReference type="PANTHER" id="PTHR43201:SF5">
    <property type="entry name" value="MEDIUM-CHAIN ACYL-COA LIGASE ACSF2, MITOCHONDRIAL"/>
    <property type="match status" value="1"/>
</dbReference>
<evidence type="ECO:0000259" key="3">
    <source>
        <dbReference type="Pfam" id="PF00501"/>
    </source>
</evidence>
<dbReference type="Gene3D" id="3.40.50.12780">
    <property type="entry name" value="N-terminal domain of ligase-like"/>
    <property type="match status" value="1"/>
</dbReference>
<feature type="domain" description="AMP-dependent synthetase/ligase" evidence="3">
    <location>
        <begin position="18"/>
        <end position="389"/>
    </location>
</feature>
<protein>
    <submittedName>
        <fullName evidence="5">FadD3 family acyl-CoA ligase</fullName>
    </submittedName>
</protein>